<keyword evidence="3 6" id="KW-0812">Transmembrane</keyword>
<evidence type="ECO:0000256" key="6">
    <source>
        <dbReference type="SAM" id="Phobius"/>
    </source>
</evidence>
<evidence type="ECO:0000256" key="4">
    <source>
        <dbReference type="ARBA" id="ARBA00022989"/>
    </source>
</evidence>
<evidence type="ECO:0000256" key="5">
    <source>
        <dbReference type="ARBA" id="ARBA00023136"/>
    </source>
</evidence>
<proteinExistence type="predicted"/>
<organism evidence="7 8">
    <name type="scientific">Cellulomonas fengjieae</name>
    <dbReference type="NCBI Taxonomy" id="2819978"/>
    <lineage>
        <taxon>Bacteria</taxon>
        <taxon>Bacillati</taxon>
        <taxon>Actinomycetota</taxon>
        <taxon>Actinomycetes</taxon>
        <taxon>Micrococcales</taxon>
        <taxon>Cellulomonadaceae</taxon>
        <taxon>Cellulomonas</taxon>
    </lineage>
</organism>
<name>A0ABS3SGR1_9CELL</name>
<dbReference type="RefSeq" id="WP_208289524.1">
    <property type="nucleotide sequence ID" value="NZ_CP074404.1"/>
</dbReference>
<evidence type="ECO:0000256" key="3">
    <source>
        <dbReference type="ARBA" id="ARBA00022692"/>
    </source>
</evidence>
<gene>
    <name evidence="7" type="ORF">J4035_09750</name>
</gene>
<dbReference type="InterPro" id="IPR022781">
    <property type="entry name" value="Flagellar_biosynth_FliO"/>
</dbReference>
<keyword evidence="4 6" id="KW-1133">Transmembrane helix</keyword>
<accession>A0ABS3SGR1</accession>
<keyword evidence="7" id="KW-0282">Flagellum</keyword>
<keyword evidence="7" id="KW-0966">Cell projection</keyword>
<evidence type="ECO:0000313" key="7">
    <source>
        <dbReference type="EMBL" id="MBO3084923.1"/>
    </source>
</evidence>
<keyword evidence="5 6" id="KW-0472">Membrane</keyword>
<evidence type="ECO:0000256" key="1">
    <source>
        <dbReference type="ARBA" id="ARBA00004236"/>
    </source>
</evidence>
<feature type="transmembrane region" description="Helical" evidence="6">
    <location>
        <begin position="6"/>
        <end position="25"/>
    </location>
</feature>
<keyword evidence="8" id="KW-1185">Reference proteome</keyword>
<protein>
    <submittedName>
        <fullName evidence="7">Flagellar biosynthetic protein FliO</fullName>
    </submittedName>
</protein>
<dbReference type="EMBL" id="JAGFBM010000004">
    <property type="protein sequence ID" value="MBO3084923.1"/>
    <property type="molecule type" value="Genomic_DNA"/>
</dbReference>
<keyword evidence="2" id="KW-1003">Cell membrane</keyword>
<evidence type="ECO:0000256" key="2">
    <source>
        <dbReference type="ARBA" id="ARBA00022475"/>
    </source>
</evidence>
<dbReference type="Proteomes" id="UP000678317">
    <property type="component" value="Unassembled WGS sequence"/>
</dbReference>
<dbReference type="Pfam" id="PF04347">
    <property type="entry name" value="FliO"/>
    <property type="match status" value="1"/>
</dbReference>
<comment type="caution">
    <text evidence="7">The sequence shown here is derived from an EMBL/GenBank/DDBJ whole genome shotgun (WGS) entry which is preliminary data.</text>
</comment>
<evidence type="ECO:0000313" key="8">
    <source>
        <dbReference type="Proteomes" id="UP000678317"/>
    </source>
</evidence>
<keyword evidence="7" id="KW-0969">Cilium</keyword>
<comment type="subcellular location">
    <subcellularLocation>
        <location evidence="1">Cell membrane</location>
    </subcellularLocation>
</comment>
<sequence length="171" mass="18110">MDSAMLVLRVLLALTCVVGLIWYLGRRLGGGRPQRSSREHTVTLVGRQAVGRHTGVAVVAVGNRRLLLGYGDQQVTLLTELGPVVDLPADPSVAQPGPARDWVSSALARTRGVPAPHAAPDATFVTDAAPGEPVANDDLAADGRSALQGSILAPDTWRQAVRTLQDRTVRR</sequence>
<reference evidence="7 8" key="1">
    <citation type="submission" date="2021-03" db="EMBL/GenBank/DDBJ databases">
        <title>novel species in genus Cellulomonas.</title>
        <authorList>
            <person name="Zhang G."/>
        </authorList>
    </citation>
    <scope>NUCLEOTIDE SEQUENCE [LARGE SCALE GENOMIC DNA]</scope>
    <source>
        <strain evidence="8">zg-ZUI188</strain>
    </source>
</reference>